<dbReference type="Proteomes" id="UP001142055">
    <property type="component" value="Chromosome 3"/>
</dbReference>
<dbReference type="GO" id="GO:0005737">
    <property type="term" value="C:cytoplasm"/>
    <property type="evidence" value="ECO:0007669"/>
    <property type="project" value="UniProtKB-SubCell"/>
</dbReference>
<comment type="subcellular location">
    <subcellularLocation>
        <location evidence="2">Cytoplasm</location>
    </subcellularLocation>
</comment>
<dbReference type="InterPro" id="IPR004385">
    <property type="entry name" value="NDP_pyrophosphatase"/>
</dbReference>
<dbReference type="Gene3D" id="3.90.79.10">
    <property type="entry name" value="Nucleoside Triphosphate Pyrophosphohydrolase"/>
    <property type="match status" value="1"/>
</dbReference>
<evidence type="ECO:0000256" key="4">
    <source>
        <dbReference type="ARBA" id="ARBA00022490"/>
    </source>
</evidence>
<dbReference type="AlphaFoldDB" id="A0A9Q0RIH5"/>
<evidence type="ECO:0000256" key="7">
    <source>
        <dbReference type="ARBA" id="ARBA00051086"/>
    </source>
</evidence>
<evidence type="ECO:0000256" key="11">
    <source>
        <dbReference type="ARBA" id="ARBA00080475"/>
    </source>
</evidence>
<evidence type="ECO:0000256" key="10">
    <source>
        <dbReference type="ARBA" id="ARBA00071467"/>
    </source>
</evidence>
<evidence type="ECO:0000256" key="9">
    <source>
        <dbReference type="ARBA" id="ARBA00066480"/>
    </source>
</evidence>
<protein>
    <recommendedName>
        <fullName evidence="10">Uridine diphosphate glucose pyrophosphatase NUDT14</fullName>
        <ecNumber evidence="9">3.6.1.45</ecNumber>
    </recommendedName>
    <alternativeName>
        <fullName evidence="11">Nucleoside diphosphate-linked moiety X motif 14</fullName>
    </alternativeName>
</protein>
<dbReference type="NCBIfam" id="TIGR00052">
    <property type="entry name" value="nudix-type nucleoside diphosphatase, YffH/AdpP family"/>
    <property type="match status" value="1"/>
</dbReference>
<accession>A0A9Q0RIH5</accession>
<evidence type="ECO:0000259" key="12">
    <source>
        <dbReference type="PROSITE" id="PS51462"/>
    </source>
</evidence>
<sequence>MNDQTSIELMDIVPLVEHSNFIKPLRVHYKQSGKLLTWDCIKKHDSVAILIFNKTRNVFVFVRQFRPSVFLSIHQLDDKSKNIADINKQMNSKAGYTIELCAGIIDKEGLSPQEIAREEIIEETGYSPTLESVQFITSHITSVGTGASIQYLYYCEVEDSMRVSQGGGIENESIEIIEMTIEEARKHMLEPDHSTGMARTADFRFALCWFIYEKYPLLETAS</sequence>
<dbReference type="FunFam" id="3.90.79.10:FF:000035">
    <property type="entry name" value="Uridine diphosphate glucose pyrophosphatase"/>
    <property type="match status" value="1"/>
</dbReference>
<keyword evidence="4" id="KW-0963">Cytoplasm</keyword>
<proteinExistence type="predicted"/>
<dbReference type="GO" id="GO:0008768">
    <property type="term" value="F:UDP-sugar diphosphatase activity"/>
    <property type="evidence" value="ECO:0007669"/>
    <property type="project" value="UniProtKB-EC"/>
</dbReference>
<comment type="catalytic activity">
    <reaction evidence="7">
        <text>UDP-sugar + H2O = UMP + alpha-D-aldose 1-phosphate.</text>
        <dbReference type="EC" id="3.6.1.45"/>
    </reaction>
</comment>
<dbReference type="SUPFAM" id="SSF55811">
    <property type="entry name" value="Nudix"/>
    <property type="match status" value="1"/>
</dbReference>
<dbReference type="GO" id="GO:0019693">
    <property type="term" value="P:ribose phosphate metabolic process"/>
    <property type="evidence" value="ECO:0007669"/>
    <property type="project" value="TreeGrafter"/>
</dbReference>
<comment type="caution">
    <text evidence="13">The sequence shown here is derived from an EMBL/GenBank/DDBJ whole genome shotgun (WGS) entry which is preliminary data.</text>
</comment>
<keyword evidence="14" id="KW-1185">Reference proteome</keyword>
<dbReference type="GO" id="GO:0046872">
    <property type="term" value="F:metal ion binding"/>
    <property type="evidence" value="ECO:0007669"/>
    <property type="project" value="InterPro"/>
</dbReference>
<comment type="subunit">
    <text evidence="3">Homodimer.</text>
</comment>
<dbReference type="InterPro" id="IPR015797">
    <property type="entry name" value="NUDIX_hydrolase-like_dom_sf"/>
</dbReference>
<evidence type="ECO:0000313" key="14">
    <source>
        <dbReference type="Proteomes" id="UP001142055"/>
    </source>
</evidence>
<keyword evidence="5" id="KW-0378">Hydrolase</keyword>
<evidence type="ECO:0000256" key="3">
    <source>
        <dbReference type="ARBA" id="ARBA00011738"/>
    </source>
</evidence>
<dbReference type="PANTHER" id="PTHR11839">
    <property type="entry name" value="UDP/ADP-SUGAR PYROPHOSPHATASE"/>
    <property type="match status" value="1"/>
</dbReference>
<comment type="function">
    <text evidence="8">Hydrolyzes UDP-glucose to glucose 1-phosphate and UMP and ADP-ribose to ribose 5-phosphate and AMP. The physiological substrate is probably UDP-glucose. Poor activity on other substrates such as ADP-glucose, CDP-glucose, GDP-glucose and GDP-mannose.</text>
</comment>
<evidence type="ECO:0000256" key="2">
    <source>
        <dbReference type="ARBA" id="ARBA00004496"/>
    </source>
</evidence>
<dbReference type="GO" id="GO:0006753">
    <property type="term" value="P:nucleoside phosphate metabolic process"/>
    <property type="evidence" value="ECO:0007669"/>
    <property type="project" value="TreeGrafter"/>
</dbReference>
<evidence type="ECO:0000256" key="6">
    <source>
        <dbReference type="ARBA" id="ARBA00022842"/>
    </source>
</evidence>
<dbReference type="PROSITE" id="PS51462">
    <property type="entry name" value="NUDIX"/>
    <property type="match status" value="1"/>
</dbReference>
<evidence type="ECO:0000256" key="1">
    <source>
        <dbReference type="ARBA" id="ARBA00001946"/>
    </source>
</evidence>
<evidence type="ECO:0000256" key="8">
    <source>
        <dbReference type="ARBA" id="ARBA00054674"/>
    </source>
</evidence>
<feature type="domain" description="Nudix hydrolase" evidence="12">
    <location>
        <begin position="42"/>
        <end position="205"/>
    </location>
</feature>
<dbReference type="EMBL" id="JAPWDV010000003">
    <property type="protein sequence ID" value="KAJ6216863.1"/>
    <property type="molecule type" value="Genomic_DNA"/>
</dbReference>
<comment type="cofactor">
    <cofactor evidence="1">
        <name>Mg(2+)</name>
        <dbReference type="ChEBI" id="CHEBI:18420"/>
    </cofactor>
</comment>
<dbReference type="OMA" id="CLLYHKQ"/>
<evidence type="ECO:0000313" key="13">
    <source>
        <dbReference type="EMBL" id="KAJ6216863.1"/>
    </source>
</evidence>
<evidence type="ECO:0000256" key="5">
    <source>
        <dbReference type="ARBA" id="ARBA00022801"/>
    </source>
</evidence>
<reference evidence="13" key="1">
    <citation type="submission" date="2022-12" db="EMBL/GenBank/DDBJ databases">
        <title>Genome assemblies of Blomia tropicalis.</title>
        <authorList>
            <person name="Cui Y."/>
        </authorList>
    </citation>
    <scope>NUCLEOTIDE SEQUENCE</scope>
    <source>
        <tissue evidence="13">Adult mites</tissue>
    </source>
</reference>
<gene>
    <name evidence="13" type="ORF">RDWZM_008020</name>
</gene>
<dbReference type="EC" id="3.6.1.45" evidence="9"/>
<organism evidence="13 14">
    <name type="scientific">Blomia tropicalis</name>
    <name type="common">Mite</name>
    <dbReference type="NCBI Taxonomy" id="40697"/>
    <lineage>
        <taxon>Eukaryota</taxon>
        <taxon>Metazoa</taxon>
        <taxon>Ecdysozoa</taxon>
        <taxon>Arthropoda</taxon>
        <taxon>Chelicerata</taxon>
        <taxon>Arachnida</taxon>
        <taxon>Acari</taxon>
        <taxon>Acariformes</taxon>
        <taxon>Sarcoptiformes</taxon>
        <taxon>Astigmata</taxon>
        <taxon>Glycyphagoidea</taxon>
        <taxon>Echimyopodidae</taxon>
        <taxon>Blomia</taxon>
    </lineage>
</organism>
<name>A0A9Q0RIH5_BLOTA</name>
<dbReference type="InterPro" id="IPR000086">
    <property type="entry name" value="NUDIX_hydrolase_dom"/>
</dbReference>
<keyword evidence="6" id="KW-0460">Magnesium</keyword>
<dbReference type="PANTHER" id="PTHR11839:SF15">
    <property type="entry name" value="URIDINE DIPHOSPHATE GLUCOSE PYROPHOSPHATASE NUDT14"/>
    <property type="match status" value="1"/>
</dbReference>